<dbReference type="VEuPathDB" id="GiardiaDB:GL50803_4151"/>
<dbReference type="AlphaFoldDB" id="D3KHL1"/>
<evidence type="ECO:0000313" key="3">
    <source>
        <dbReference type="Proteomes" id="UP000001548"/>
    </source>
</evidence>
<dbReference type="EMBL" id="AACB03000002">
    <property type="protein sequence ID" value="KAE8304025.1"/>
    <property type="molecule type" value="Genomic_DNA"/>
</dbReference>
<sequence length="685" mass="74240">MIQLTLRTDAIEGLCAAISYFIDAMAVFKEINMCFLFEKAPANQAIHIFAATTGIDPSGGTASFLIDSPFIDIVNTPDPARRGDNSSILLSVYSSTLVPLKTLLEHHGEYPLVIEFNVVDGTSYAVFLRYLSLMKFKQAFDSMYVSSQIHLSLISVTYGLTPLQYLVAITSIFQSTYPIRLHAQKNGGQNPLASALTIRLLMNSCCSLVYGLPAFYPRVHLPIFSVDASDASSFLRLLRKSSGHSDGNHLSLSTSICRTAEAEFEQLQTSIKDKVPEVLDLLHCPHTSHAQQLAGLVWGTLNTSLLTLMHCPKLLVQLGGATTKAMLNAVTTQTKPMLQASVDVDQIASCIAAAQGPEECYCASDLFTYFQSSLKYASACMYLQGETALRSFLDLQTQYPSISYEVVLSASSQEVLARDLQSTTGVFASSLPGVELHVMRRLGPQTYAVVTTKDLVNQFFFAFSGAFFPSSPPTQKDKATMDYKQGYDNYTVPSLSMQCTSSGSGGQQIRLNVNPQPINYVHSQSPVVTSIELQRTKNTPQVKETSPTSMFGVRTPPTPKDGSPILDDGSVKLVDQTPIYLSQQSPSSKDICLDASGSIVATCLNSVAQVSLGKTADDGNSMTPFQSTLLTRDKSLPSTNQQAGSVVSTHLSDCQSEHNLISYILGTDSDSGISGDIEFIMDALL</sequence>
<comment type="caution">
    <text evidence="2">The sequence shown here is derived from an EMBL/GenBank/DDBJ whole genome shotgun (WGS) entry which is preliminary data.</text>
</comment>
<keyword evidence="3" id="KW-1185">Reference proteome</keyword>
<dbReference type="HOGENOM" id="CLU_401972_0_0_1"/>
<proteinExistence type="predicted"/>
<dbReference type="OMA" id="PANQAIH"/>
<organism evidence="2 3">
    <name type="scientific">Giardia intestinalis (strain ATCC 50803 / WB clone C6)</name>
    <name type="common">Giardia lamblia</name>
    <dbReference type="NCBI Taxonomy" id="184922"/>
    <lineage>
        <taxon>Eukaryota</taxon>
        <taxon>Metamonada</taxon>
        <taxon>Diplomonadida</taxon>
        <taxon>Hexamitidae</taxon>
        <taxon>Giardiinae</taxon>
        <taxon>Giardia</taxon>
    </lineage>
</organism>
<accession>D3KHL1</accession>
<evidence type="ECO:0000256" key="1">
    <source>
        <dbReference type="SAM" id="MobiDB-lite"/>
    </source>
</evidence>
<protein>
    <submittedName>
        <fullName evidence="2">Uncharacterized protein</fullName>
    </submittedName>
</protein>
<gene>
    <name evidence="2" type="ORF">GL50803_004151</name>
</gene>
<evidence type="ECO:0000313" key="2">
    <source>
        <dbReference type="EMBL" id="KAE8304025.1"/>
    </source>
</evidence>
<reference evidence="2 3" key="1">
    <citation type="journal article" date="2007" name="Science">
        <title>Genomic minimalism in the early diverging intestinal parasite Giardia lamblia.</title>
        <authorList>
            <person name="Morrison H.G."/>
            <person name="McArthur A.G."/>
            <person name="Gillin F.D."/>
            <person name="Aley S.B."/>
            <person name="Adam R.D."/>
            <person name="Olsen G.J."/>
            <person name="Best A.A."/>
            <person name="Cande W.Z."/>
            <person name="Chen F."/>
            <person name="Cipriano M.J."/>
            <person name="Davids B.J."/>
            <person name="Dawson S.C."/>
            <person name="Elmendorf H.G."/>
            <person name="Hehl A.B."/>
            <person name="Holder M.E."/>
            <person name="Huse S.M."/>
            <person name="Kim U.U."/>
            <person name="Lasek-Nesselquist E."/>
            <person name="Manning G."/>
            <person name="Nigam A."/>
            <person name="Nixon J.E."/>
            <person name="Palm D."/>
            <person name="Passamaneck N.E."/>
            <person name="Prabhu A."/>
            <person name="Reich C.I."/>
            <person name="Reiner D.S."/>
            <person name="Samuelson J."/>
            <person name="Svard S.G."/>
            <person name="Sogin M.L."/>
        </authorList>
    </citation>
    <scope>NUCLEOTIDE SEQUENCE [LARGE SCALE GENOMIC DNA]</scope>
    <source>
        <strain evidence="2 3">WB C6</strain>
    </source>
</reference>
<name>D3KHL1_GIAIC</name>
<feature type="region of interest" description="Disordered" evidence="1">
    <location>
        <begin position="536"/>
        <end position="559"/>
    </location>
</feature>
<dbReference type="Proteomes" id="UP000001548">
    <property type="component" value="Unassembled WGS sequence"/>
</dbReference>
<feature type="compositionally biased region" description="Polar residues" evidence="1">
    <location>
        <begin position="536"/>
        <end position="549"/>
    </location>
</feature>